<feature type="region of interest" description="Disordered" evidence="1">
    <location>
        <begin position="1"/>
        <end position="24"/>
    </location>
</feature>
<reference evidence="2 3" key="1">
    <citation type="submission" date="2014-04" db="EMBL/GenBank/DDBJ databases">
        <authorList>
            <consortium name="International Citrus Genome Consortium"/>
            <person name="Gmitter F."/>
            <person name="Chen C."/>
            <person name="Farmerie W."/>
            <person name="Harkins T."/>
            <person name="Desany B."/>
            <person name="Mohiuddin M."/>
            <person name="Kodira C."/>
            <person name="Borodovsky M."/>
            <person name="Lomsadze A."/>
            <person name="Burns P."/>
            <person name="Jenkins J."/>
            <person name="Prochnik S."/>
            <person name="Shu S."/>
            <person name="Chapman J."/>
            <person name="Pitluck S."/>
            <person name="Schmutz J."/>
            <person name="Rokhsar D."/>
        </authorList>
    </citation>
    <scope>NUCLEOTIDE SEQUENCE</scope>
</reference>
<dbReference type="Proteomes" id="UP000027120">
    <property type="component" value="Unassembled WGS sequence"/>
</dbReference>
<gene>
    <name evidence="2" type="ORF">CISIN_1g047638mg</name>
</gene>
<proteinExistence type="predicted"/>
<accession>A0A067FXG9</accession>
<evidence type="ECO:0000313" key="3">
    <source>
        <dbReference type="Proteomes" id="UP000027120"/>
    </source>
</evidence>
<dbReference type="EMBL" id="KK784895">
    <property type="protein sequence ID" value="KDO68122.1"/>
    <property type="molecule type" value="Genomic_DNA"/>
</dbReference>
<organism evidence="2 3">
    <name type="scientific">Citrus sinensis</name>
    <name type="common">Sweet orange</name>
    <name type="synonym">Citrus aurantium var. sinensis</name>
    <dbReference type="NCBI Taxonomy" id="2711"/>
    <lineage>
        <taxon>Eukaryota</taxon>
        <taxon>Viridiplantae</taxon>
        <taxon>Streptophyta</taxon>
        <taxon>Embryophyta</taxon>
        <taxon>Tracheophyta</taxon>
        <taxon>Spermatophyta</taxon>
        <taxon>Magnoliopsida</taxon>
        <taxon>eudicotyledons</taxon>
        <taxon>Gunneridae</taxon>
        <taxon>Pentapetalae</taxon>
        <taxon>rosids</taxon>
        <taxon>malvids</taxon>
        <taxon>Sapindales</taxon>
        <taxon>Rutaceae</taxon>
        <taxon>Aurantioideae</taxon>
        <taxon>Citrus</taxon>
    </lineage>
</organism>
<keyword evidence="3" id="KW-1185">Reference proteome</keyword>
<name>A0A067FXG9_CITSI</name>
<protein>
    <submittedName>
        <fullName evidence="2">Uncharacterized protein</fullName>
    </submittedName>
</protein>
<evidence type="ECO:0000256" key="1">
    <source>
        <dbReference type="SAM" id="MobiDB-lite"/>
    </source>
</evidence>
<dbReference type="AlphaFoldDB" id="A0A067FXG9"/>
<sequence>MDYLKVSGGKASPKRELRASKIRQQQRTMMSSVMEAIAQVNGGGGGNNNIVSETSNDDNGVVRMKIRVRKQDLKQMLQVMNTNTNGAHHSQIPAGNSPLTASSVEQRLNLLRRKHILRAVNPGKENRLRSWRPVLQSIPKEL</sequence>
<evidence type="ECO:0000313" key="2">
    <source>
        <dbReference type="EMBL" id="KDO68122.1"/>
    </source>
</evidence>